<keyword evidence="2" id="KW-1185">Reference proteome</keyword>
<proteinExistence type="predicted"/>
<name>A0A5C3PI49_9APHY</name>
<sequence>MTLLKHPNDSVISTQIFRGILVPSVAQIFARHPVYDNIFCRLPSASFARMSRVCRDVREATMDFATRAYNIDRKLRRYFSDPLDFRALMSRTGLIISGSFALQFFDRSFYPESDLDLYVWSGESAPEVGRWLEMEGYTYKPSPTQRTTVDAHMKALANSEDVEDEWDDVYGAIHALFSFEKVIRNIHGLEDTRKIQVIVPGQLHNSPLQTVLTFHSTCVMNVITYDAAYALYPYATFELSKSLVVTEDCSERTESALQKYAARGFRLVYPSFELAENNPPDFFIDEIQRRVADKHSWRIPLQVDGLPEPLNRGKGRYRIPIEWQIETHYDTYRIDCLGGSSI</sequence>
<reference evidence="1 2" key="1">
    <citation type="journal article" date="2019" name="Nat. Ecol. Evol.">
        <title>Megaphylogeny resolves global patterns of mushroom evolution.</title>
        <authorList>
            <person name="Varga T."/>
            <person name="Krizsan K."/>
            <person name="Foldi C."/>
            <person name="Dima B."/>
            <person name="Sanchez-Garcia M."/>
            <person name="Sanchez-Ramirez S."/>
            <person name="Szollosi G.J."/>
            <person name="Szarkandi J.G."/>
            <person name="Papp V."/>
            <person name="Albert L."/>
            <person name="Andreopoulos W."/>
            <person name="Angelini C."/>
            <person name="Antonin V."/>
            <person name="Barry K.W."/>
            <person name="Bougher N.L."/>
            <person name="Buchanan P."/>
            <person name="Buyck B."/>
            <person name="Bense V."/>
            <person name="Catcheside P."/>
            <person name="Chovatia M."/>
            <person name="Cooper J."/>
            <person name="Damon W."/>
            <person name="Desjardin D."/>
            <person name="Finy P."/>
            <person name="Geml J."/>
            <person name="Haridas S."/>
            <person name="Hughes K."/>
            <person name="Justo A."/>
            <person name="Karasinski D."/>
            <person name="Kautmanova I."/>
            <person name="Kiss B."/>
            <person name="Kocsube S."/>
            <person name="Kotiranta H."/>
            <person name="LaButti K.M."/>
            <person name="Lechner B.E."/>
            <person name="Liimatainen K."/>
            <person name="Lipzen A."/>
            <person name="Lukacs Z."/>
            <person name="Mihaltcheva S."/>
            <person name="Morgado L.N."/>
            <person name="Niskanen T."/>
            <person name="Noordeloos M.E."/>
            <person name="Ohm R.A."/>
            <person name="Ortiz-Santana B."/>
            <person name="Ovrebo C."/>
            <person name="Racz N."/>
            <person name="Riley R."/>
            <person name="Savchenko A."/>
            <person name="Shiryaev A."/>
            <person name="Soop K."/>
            <person name="Spirin V."/>
            <person name="Szebenyi C."/>
            <person name="Tomsovsky M."/>
            <person name="Tulloss R.E."/>
            <person name="Uehling J."/>
            <person name="Grigoriev I.V."/>
            <person name="Vagvolgyi C."/>
            <person name="Papp T."/>
            <person name="Martin F.M."/>
            <person name="Miettinen O."/>
            <person name="Hibbett D.S."/>
            <person name="Nagy L.G."/>
        </authorList>
    </citation>
    <scope>NUCLEOTIDE SEQUENCE [LARGE SCALE GENOMIC DNA]</scope>
    <source>
        <strain evidence="1 2">HHB13444</strain>
    </source>
</reference>
<evidence type="ECO:0000313" key="2">
    <source>
        <dbReference type="Proteomes" id="UP000308197"/>
    </source>
</evidence>
<dbReference type="EMBL" id="ML211100">
    <property type="protein sequence ID" value="TFK88767.1"/>
    <property type="molecule type" value="Genomic_DNA"/>
</dbReference>
<accession>A0A5C3PI49</accession>
<evidence type="ECO:0000313" key="1">
    <source>
        <dbReference type="EMBL" id="TFK88767.1"/>
    </source>
</evidence>
<dbReference type="Proteomes" id="UP000308197">
    <property type="component" value="Unassembled WGS sequence"/>
</dbReference>
<evidence type="ECO:0008006" key="3">
    <source>
        <dbReference type="Google" id="ProtNLM"/>
    </source>
</evidence>
<dbReference type="STRING" id="1314778.A0A5C3PI49"/>
<protein>
    <recommendedName>
        <fullName evidence="3">F-box domain-containing protein</fullName>
    </recommendedName>
</protein>
<gene>
    <name evidence="1" type="ORF">K466DRAFT_520274</name>
</gene>
<dbReference type="InParanoid" id="A0A5C3PI49"/>
<dbReference type="AlphaFoldDB" id="A0A5C3PI49"/>
<organism evidence="1 2">
    <name type="scientific">Polyporus arcularius HHB13444</name>
    <dbReference type="NCBI Taxonomy" id="1314778"/>
    <lineage>
        <taxon>Eukaryota</taxon>
        <taxon>Fungi</taxon>
        <taxon>Dikarya</taxon>
        <taxon>Basidiomycota</taxon>
        <taxon>Agaricomycotina</taxon>
        <taxon>Agaricomycetes</taxon>
        <taxon>Polyporales</taxon>
        <taxon>Polyporaceae</taxon>
        <taxon>Polyporus</taxon>
    </lineage>
</organism>